<feature type="transmembrane region" description="Helical" evidence="1">
    <location>
        <begin position="247"/>
        <end position="266"/>
    </location>
</feature>
<feature type="transmembrane region" description="Helical" evidence="1">
    <location>
        <begin position="59"/>
        <end position="86"/>
    </location>
</feature>
<keyword evidence="1" id="KW-1133">Transmembrane helix</keyword>
<feature type="transmembrane region" description="Helical" evidence="1">
    <location>
        <begin position="181"/>
        <end position="207"/>
    </location>
</feature>
<dbReference type="EMBL" id="CP055905">
    <property type="protein sequence ID" value="QMR42904.1"/>
    <property type="molecule type" value="Genomic_DNA"/>
</dbReference>
<accession>A0AAP9U7T9</accession>
<sequence length="359" mass="41045">MTSKKYESETLKNKKSNFIRRLIDLAGKSIVSIMTFATLMGAIQLFFFAKAHNVKYIDLINSGIALTFGAFYSVYVIFLMVLYLAVAYTNSSQNEFLQNTLIKKSKIHIFKKRPLIPQLLFSIMLSIWPLAFWTDVIAYEYSILVIIFIIFILLSIYYCKLTSNKEEDEGKHPWYVYSLKVLPSASLPFISLGVIGISVICAQKLLLDEYLDTQGWVAILILITTLTFINFFSFTPHPSKDKKDTPLAVIVIPVVFFLIFAVPNAMSTYTPNTIIRAMDIGLTSRCYKVSNLNETGIPMKLVKKYGDIIKLNVTANIDDIFYIARFGDKDMKAKYRFVAKDFHLIDCPRSQANMDTHYM</sequence>
<protein>
    <submittedName>
        <fullName evidence="2">Uncharacterized protein</fullName>
    </submittedName>
</protein>
<feature type="transmembrane region" description="Helical" evidence="1">
    <location>
        <begin position="115"/>
        <end position="133"/>
    </location>
</feature>
<dbReference type="RefSeq" id="WP_182015676.1">
    <property type="nucleotide sequence ID" value="NZ_CP055905.1"/>
</dbReference>
<feature type="transmembrane region" description="Helical" evidence="1">
    <location>
        <begin position="21"/>
        <end position="47"/>
    </location>
</feature>
<gene>
    <name evidence="2" type="ORF">HV331_25655</name>
</gene>
<keyword evidence="2" id="KW-0614">Plasmid</keyword>
<keyword evidence="1" id="KW-0472">Membrane</keyword>
<evidence type="ECO:0000256" key="1">
    <source>
        <dbReference type="SAM" id="Phobius"/>
    </source>
</evidence>
<keyword evidence="1" id="KW-0812">Transmembrane</keyword>
<dbReference type="AlphaFoldDB" id="A0AAP9U7T9"/>
<feature type="transmembrane region" description="Helical" evidence="1">
    <location>
        <begin position="213"/>
        <end position="235"/>
    </location>
</feature>
<evidence type="ECO:0000313" key="3">
    <source>
        <dbReference type="Proteomes" id="UP000514462"/>
    </source>
</evidence>
<organism evidence="2 3">
    <name type="scientific">Klebsiella aerogenes</name>
    <name type="common">Enterobacter aerogenes</name>
    <dbReference type="NCBI Taxonomy" id="548"/>
    <lineage>
        <taxon>Bacteria</taxon>
        <taxon>Pseudomonadati</taxon>
        <taxon>Pseudomonadota</taxon>
        <taxon>Gammaproteobacteria</taxon>
        <taxon>Enterobacterales</taxon>
        <taxon>Enterobacteriaceae</taxon>
        <taxon>Klebsiella/Raoultella group</taxon>
        <taxon>Klebsiella</taxon>
    </lineage>
</organism>
<name>A0AAP9U7T9_KLEAE</name>
<evidence type="ECO:0000313" key="2">
    <source>
        <dbReference type="EMBL" id="QMR42904.1"/>
    </source>
</evidence>
<reference evidence="3" key="1">
    <citation type="submission" date="2020-06" db="EMBL/GenBank/DDBJ databases">
        <title>REHAB project genomes.</title>
        <authorList>
            <person name="Shaw L.P."/>
        </authorList>
    </citation>
    <scope>NUCLEOTIDE SEQUENCE [LARGE SCALE GENOMIC DNA]</scope>
    <source>
        <strain evidence="3">RHBSTW-00938</strain>
        <plasmid evidence="3">prhbstw-00938_2</plasmid>
    </source>
</reference>
<dbReference type="Proteomes" id="UP000514462">
    <property type="component" value="Plasmid pRHBSTW-00938_2"/>
</dbReference>
<feature type="transmembrane region" description="Helical" evidence="1">
    <location>
        <begin position="139"/>
        <end position="160"/>
    </location>
</feature>
<geneLocation type="plasmid" evidence="3">
    <name>prhbstw-00938_2</name>
</geneLocation>
<proteinExistence type="predicted"/>